<name>A0A2I0WAX3_9ASPA</name>
<dbReference type="AlphaFoldDB" id="A0A2I0WAX3"/>
<feature type="domain" description="Reverse transcriptase zinc-binding" evidence="1">
    <location>
        <begin position="3"/>
        <end position="44"/>
    </location>
</feature>
<organism evidence="2 3">
    <name type="scientific">Dendrobium catenatum</name>
    <dbReference type="NCBI Taxonomy" id="906689"/>
    <lineage>
        <taxon>Eukaryota</taxon>
        <taxon>Viridiplantae</taxon>
        <taxon>Streptophyta</taxon>
        <taxon>Embryophyta</taxon>
        <taxon>Tracheophyta</taxon>
        <taxon>Spermatophyta</taxon>
        <taxon>Magnoliopsida</taxon>
        <taxon>Liliopsida</taxon>
        <taxon>Asparagales</taxon>
        <taxon>Orchidaceae</taxon>
        <taxon>Epidendroideae</taxon>
        <taxon>Malaxideae</taxon>
        <taxon>Dendrobiinae</taxon>
        <taxon>Dendrobium</taxon>
    </lineage>
</organism>
<evidence type="ECO:0000313" key="2">
    <source>
        <dbReference type="EMBL" id="PKU72808.1"/>
    </source>
</evidence>
<gene>
    <name evidence="2" type="ORF">MA16_Dca017127</name>
</gene>
<keyword evidence="3" id="KW-1185">Reference proteome</keyword>
<dbReference type="Pfam" id="PF13966">
    <property type="entry name" value="zf-RVT"/>
    <property type="match status" value="1"/>
</dbReference>
<dbReference type="EMBL" id="KZ502803">
    <property type="protein sequence ID" value="PKU72808.1"/>
    <property type="molecule type" value="Genomic_DNA"/>
</dbReference>
<sequence length="143" mass="16658">MAVIGKLKTADNLMFRGIAVPLTCSLCKVYPENHNHLFFDCEFSFNILTRLLPDLNIFLLRPTLTQVFDFFEHSMIHSRLEKDFACLTVSCIIYFIWKERNFRRFSNLSNNSVKVICNISNAIRVKISKWKCKDSLLARFAGI</sequence>
<reference evidence="2 3" key="1">
    <citation type="journal article" date="2016" name="Sci. Rep.">
        <title>The Dendrobium catenatum Lindl. genome sequence provides insights into polysaccharide synthase, floral development and adaptive evolution.</title>
        <authorList>
            <person name="Zhang G.Q."/>
            <person name="Xu Q."/>
            <person name="Bian C."/>
            <person name="Tsai W.C."/>
            <person name="Yeh C.M."/>
            <person name="Liu K.W."/>
            <person name="Yoshida K."/>
            <person name="Zhang L.S."/>
            <person name="Chang S.B."/>
            <person name="Chen F."/>
            <person name="Shi Y."/>
            <person name="Su Y.Y."/>
            <person name="Zhang Y.Q."/>
            <person name="Chen L.J."/>
            <person name="Yin Y."/>
            <person name="Lin M."/>
            <person name="Huang H."/>
            <person name="Deng H."/>
            <person name="Wang Z.W."/>
            <person name="Zhu S.L."/>
            <person name="Zhao X."/>
            <person name="Deng C."/>
            <person name="Niu S.C."/>
            <person name="Huang J."/>
            <person name="Wang M."/>
            <person name="Liu G.H."/>
            <person name="Yang H.J."/>
            <person name="Xiao X.J."/>
            <person name="Hsiao Y.Y."/>
            <person name="Wu W.L."/>
            <person name="Chen Y.Y."/>
            <person name="Mitsuda N."/>
            <person name="Ohme-Takagi M."/>
            <person name="Luo Y.B."/>
            <person name="Van de Peer Y."/>
            <person name="Liu Z.J."/>
        </authorList>
    </citation>
    <scope>NUCLEOTIDE SEQUENCE [LARGE SCALE GENOMIC DNA]</scope>
    <source>
        <tissue evidence="2">The whole plant</tissue>
    </source>
</reference>
<reference evidence="2 3" key="2">
    <citation type="journal article" date="2017" name="Nature">
        <title>The Apostasia genome and the evolution of orchids.</title>
        <authorList>
            <person name="Zhang G.Q."/>
            <person name="Liu K.W."/>
            <person name="Li Z."/>
            <person name="Lohaus R."/>
            <person name="Hsiao Y.Y."/>
            <person name="Niu S.C."/>
            <person name="Wang J.Y."/>
            <person name="Lin Y.C."/>
            <person name="Xu Q."/>
            <person name="Chen L.J."/>
            <person name="Yoshida K."/>
            <person name="Fujiwara S."/>
            <person name="Wang Z.W."/>
            <person name="Zhang Y.Q."/>
            <person name="Mitsuda N."/>
            <person name="Wang M."/>
            <person name="Liu G.H."/>
            <person name="Pecoraro L."/>
            <person name="Huang H.X."/>
            <person name="Xiao X.J."/>
            <person name="Lin M."/>
            <person name="Wu X.Y."/>
            <person name="Wu W.L."/>
            <person name="Chen Y.Y."/>
            <person name="Chang S.B."/>
            <person name="Sakamoto S."/>
            <person name="Ohme-Takagi M."/>
            <person name="Yagi M."/>
            <person name="Zeng S.J."/>
            <person name="Shen C.Y."/>
            <person name="Yeh C.M."/>
            <person name="Luo Y.B."/>
            <person name="Tsai W.C."/>
            <person name="Van de Peer Y."/>
            <person name="Liu Z.J."/>
        </authorList>
    </citation>
    <scope>NUCLEOTIDE SEQUENCE [LARGE SCALE GENOMIC DNA]</scope>
    <source>
        <tissue evidence="2">The whole plant</tissue>
    </source>
</reference>
<dbReference type="Proteomes" id="UP000233837">
    <property type="component" value="Unassembled WGS sequence"/>
</dbReference>
<evidence type="ECO:0000313" key="3">
    <source>
        <dbReference type="Proteomes" id="UP000233837"/>
    </source>
</evidence>
<evidence type="ECO:0000259" key="1">
    <source>
        <dbReference type="Pfam" id="PF13966"/>
    </source>
</evidence>
<protein>
    <recommendedName>
        <fullName evidence="1">Reverse transcriptase zinc-binding domain-containing protein</fullName>
    </recommendedName>
</protein>
<dbReference type="InterPro" id="IPR026960">
    <property type="entry name" value="RVT-Znf"/>
</dbReference>
<accession>A0A2I0WAX3</accession>
<proteinExistence type="predicted"/>